<name>A0A2P2N983_RHIMU</name>
<organism evidence="1">
    <name type="scientific">Rhizophora mucronata</name>
    <name type="common">Asiatic mangrove</name>
    <dbReference type="NCBI Taxonomy" id="61149"/>
    <lineage>
        <taxon>Eukaryota</taxon>
        <taxon>Viridiplantae</taxon>
        <taxon>Streptophyta</taxon>
        <taxon>Embryophyta</taxon>
        <taxon>Tracheophyta</taxon>
        <taxon>Spermatophyta</taxon>
        <taxon>Magnoliopsida</taxon>
        <taxon>eudicotyledons</taxon>
        <taxon>Gunneridae</taxon>
        <taxon>Pentapetalae</taxon>
        <taxon>rosids</taxon>
        <taxon>fabids</taxon>
        <taxon>Malpighiales</taxon>
        <taxon>Rhizophoraceae</taxon>
        <taxon>Rhizophora</taxon>
    </lineage>
</organism>
<accession>A0A2P2N983</accession>
<evidence type="ECO:0000313" key="1">
    <source>
        <dbReference type="EMBL" id="MBX39039.1"/>
    </source>
</evidence>
<dbReference type="EMBL" id="GGEC01058555">
    <property type="protein sequence ID" value="MBX39039.1"/>
    <property type="molecule type" value="Transcribed_RNA"/>
</dbReference>
<proteinExistence type="predicted"/>
<protein>
    <submittedName>
        <fullName evidence="1">Uncharacterized protein</fullName>
    </submittedName>
</protein>
<dbReference type="AlphaFoldDB" id="A0A2P2N983"/>
<reference evidence="1" key="1">
    <citation type="submission" date="2018-02" db="EMBL/GenBank/DDBJ databases">
        <title>Rhizophora mucronata_Transcriptome.</title>
        <authorList>
            <person name="Meera S.P."/>
            <person name="Sreeshan A."/>
            <person name="Augustine A."/>
        </authorList>
    </citation>
    <scope>NUCLEOTIDE SEQUENCE</scope>
    <source>
        <tissue evidence="1">Leaf</tissue>
    </source>
</reference>
<sequence length="21" mass="2391">MRPNSCSPTIVYMLISTNFIC</sequence>